<proteinExistence type="predicted"/>
<sequence>MSTIGTKLLRRQFSTGRSHSPVLNGPVYIYQRISISSAVVLVASSSRRAAPPRRRESASASAAAPPPRRIPPSAPALARLRSSPAPPPPASSAPPSAPDLLLPCRCRLQAARLTPAASPPSPSRLHHHRPRRSRDFVNSCSGPGRRALLLRARLRLRFRATGRRHGDLSPPVISAPLGADIIFFIFRYL</sequence>
<evidence type="ECO:0000313" key="2">
    <source>
        <dbReference type="EMBL" id="KAG2582396.1"/>
    </source>
</evidence>
<accession>A0A8T0RAX7</accession>
<gene>
    <name evidence="2" type="ORF">PVAP13_6KG109540</name>
</gene>
<evidence type="ECO:0000313" key="3">
    <source>
        <dbReference type="Proteomes" id="UP000823388"/>
    </source>
</evidence>
<dbReference type="AlphaFoldDB" id="A0A8T0RAX7"/>
<protein>
    <submittedName>
        <fullName evidence="2">Uncharacterized protein</fullName>
    </submittedName>
</protein>
<dbReference type="Proteomes" id="UP000823388">
    <property type="component" value="Chromosome 6K"/>
</dbReference>
<feature type="region of interest" description="Disordered" evidence="1">
    <location>
        <begin position="113"/>
        <end position="138"/>
    </location>
</feature>
<dbReference type="EMBL" id="CM029047">
    <property type="protein sequence ID" value="KAG2582396.1"/>
    <property type="molecule type" value="Genomic_DNA"/>
</dbReference>
<organism evidence="2 3">
    <name type="scientific">Panicum virgatum</name>
    <name type="common">Blackwell switchgrass</name>
    <dbReference type="NCBI Taxonomy" id="38727"/>
    <lineage>
        <taxon>Eukaryota</taxon>
        <taxon>Viridiplantae</taxon>
        <taxon>Streptophyta</taxon>
        <taxon>Embryophyta</taxon>
        <taxon>Tracheophyta</taxon>
        <taxon>Spermatophyta</taxon>
        <taxon>Magnoliopsida</taxon>
        <taxon>Liliopsida</taxon>
        <taxon>Poales</taxon>
        <taxon>Poaceae</taxon>
        <taxon>PACMAD clade</taxon>
        <taxon>Panicoideae</taxon>
        <taxon>Panicodae</taxon>
        <taxon>Paniceae</taxon>
        <taxon>Panicinae</taxon>
        <taxon>Panicum</taxon>
        <taxon>Panicum sect. Hiantes</taxon>
    </lineage>
</organism>
<reference evidence="2" key="1">
    <citation type="submission" date="2020-05" db="EMBL/GenBank/DDBJ databases">
        <title>WGS assembly of Panicum virgatum.</title>
        <authorList>
            <person name="Lovell J.T."/>
            <person name="Jenkins J."/>
            <person name="Shu S."/>
            <person name="Juenger T.E."/>
            <person name="Schmutz J."/>
        </authorList>
    </citation>
    <scope>NUCLEOTIDE SEQUENCE</scope>
    <source>
        <strain evidence="2">AP13</strain>
    </source>
</reference>
<comment type="caution">
    <text evidence="2">The sequence shown here is derived from an EMBL/GenBank/DDBJ whole genome shotgun (WGS) entry which is preliminary data.</text>
</comment>
<name>A0A8T0RAX7_PANVG</name>
<keyword evidence="3" id="KW-1185">Reference proteome</keyword>
<feature type="compositionally biased region" description="Pro residues" evidence="1">
    <location>
        <begin position="64"/>
        <end position="74"/>
    </location>
</feature>
<evidence type="ECO:0000256" key="1">
    <source>
        <dbReference type="SAM" id="MobiDB-lite"/>
    </source>
</evidence>
<feature type="region of interest" description="Disordered" evidence="1">
    <location>
        <begin position="46"/>
        <end position="98"/>
    </location>
</feature>
<feature type="compositionally biased region" description="Pro residues" evidence="1">
    <location>
        <begin position="84"/>
        <end position="97"/>
    </location>
</feature>